<evidence type="ECO:0000313" key="1">
    <source>
        <dbReference type="EMBL" id="KKU07882.1"/>
    </source>
</evidence>
<dbReference type="PANTHER" id="PTHR43739">
    <property type="entry name" value="XYLOGLUCANASE (EUROFUNG)"/>
    <property type="match status" value="1"/>
</dbReference>
<proteinExistence type="predicted"/>
<dbReference type="Gene3D" id="2.130.10.10">
    <property type="entry name" value="YVTN repeat-like/Quinoprotein amine dehydrogenase"/>
    <property type="match status" value="3"/>
</dbReference>
<dbReference type="Proteomes" id="UP000033999">
    <property type="component" value="Unassembled WGS sequence"/>
</dbReference>
<protein>
    <recommendedName>
        <fullName evidence="3">Photosynthesis system II assembly factor Ycf48/Hcf136-like domain-containing protein</fullName>
    </recommendedName>
</protein>
<accession>A0A0G1MIG1</accession>
<name>A0A0G1MIG1_9BACT</name>
<dbReference type="PANTHER" id="PTHR43739:SF5">
    <property type="entry name" value="EXO-ALPHA-SIALIDASE"/>
    <property type="match status" value="1"/>
</dbReference>
<dbReference type="SUPFAM" id="SSF110296">
    <property type="entry name" value="Oligoxyloglucan reducing end-specific cellobiohydrolase"/>
    <property type="match status" value="2"/>
</dbReference>
<evidence type="ECO:0008006" key="3">
    <source>
        <dbReference type="Google" id="ProtNLM"/>
    </source>
</evidence>
<organism evidence="1 2">
    <name type="scientific">Candidatus Magasanikbacteria bacterium GW2011_GWA2_45_39</name>
    <dbReference type="NCBI Taxonomy" id="1619041"/>
    <lineage>
        <taxon>Bacteria</taxon>
        <taxon>Candidatus Magasanikiibacteriota</taxon>
    </lineage>
</organism>
<reference evidence="1 2" key="1">
    <citation type="journal article" date="2015" name="Nature">
        <title>rRNA introns, odd ribosomes, and small enigmatic genomes across a large radiation of phyla.</title>
        <authorList>
            <person name="Brown C.T."/>
            <person name="Hug L.A."/>
            <person name="Thomas B.C."/>
            <person name="Sharon I."/>
            <person name="Castelle C.J."/>
            <person name="Singh A."/>
            <person name="Wilkins M.J."/>
            <person name="Williams K.H."/>
            <person name="Banfield J.F."/>
        </authorList>
    </citation>
    <scope>NUCLEOTIDE SEQUENCE [LARGE SCALE GENOMIC DNA]</scope>
</reference>
<dbReference type="InterPro" id="IPR015943">
    <property type="entry name" value="WD40/YVTN_repeat-like_dom_sf"/>
</dbReference>
<dbReference type="PROSITE" id="PS51257">
    <property type="entry name" value="PROKAR_LIPOPROTEIN"/>
    <property type="match status" value="1"/>
</dbReference>
<dbReference type="InterPro" id="IPR052025">
    <property type="entry name" value="Xyloglucanase_GH74"/>
</dbReference>
<sequence>MKLHRSSLVLLGAGIFLLFGGAGCVPGLGSSGSKVPDGGVFRSSDQGNTWGQKTQILAVGGAQRNFSLANIVTLAADPSDPQALYAGTDGAGLLVTYNLGEGWFQPDQLRTGYIQSISVDPHNKCTIYVTLGTQLFKSVDCSRSWKNVYEEARANTVLTSVAVDPNKSNIVWVGTSAGDLLKSTDEAKSWVVKNRFKNGILKILLSPQDGNHIYVATPEQGVYRSLNGGDFWGDDINEGLKQYGGAFAVRDIIFLDASKEWLLLSTQYGLIKSLNLGANWDAFKLLTPPGGAQIQAVVVNPKNYLQIFYSTNSTLYRTDDGGEKWITKKLPTTRVPSALMVNPTNTNVVFMGSKFVEQKSGF</sequence>
<dbReference type="AlphaFoldDB" id="A0A0G1MIG1"/>
<evidence type="ECO:0000313" key="2">
    <source>
        <dbReference type="Proteomes" id="UP000033999"/>
    </source>
</evidence>
<dbReference type="EMBL" id="LCKX01000004">
    <property type="protein sequence ID" value="KKU07882.1"/>
    <property type="molecule type" value="Genomic_DNA"/>
</dbReference>
<gene>
    <name evidence="1" type="ORF">UX10_C0004G0010</name>
</gene>
<dbReference type="GO" id="GO:0010411">
    <property type="term" value="P:xyloglucan metabolic process"/>
    <property type="evidence" value="ECO:0007669"/>
    <property type="project" value="TreeGrafter"/>
</dbReference>
<comment type="caution">
    <text evidence="1">The sequence shown here is derived from an EMBL/GenBank/DDBJ whole genome shotgun (WGS) entry which is preliminary data.</text>
</comment>